<evidence type="ECO:0000313" key="2">
    <source>
        <dbReference type="EMBL" id="AZQ65083.1"/>
    </source>
</evidence>
<keyword evidence="1" id="KW-0812">Transmembrane</keyword>
<dbReference type="AlphaFoldDB" id="A0A3Q9FPR7"/>
<dbReference type="KEGG" id="fll:EI427_22980"/>
<name>A0A3Q9FPR7_9BACT</name>
<dbReference type="PRINTS" id="PR00081">
    <property type="entry name" value="GDHRDH"/>
</dbReference>
<dbReference type="PANTHER" id="PTHR43550:SF3">
    <property type="entry name" value="3-KETODIHYDROSPHINGOSINE REDUCTASE"/>
    <property type="match status" value="1"/>
</dbReference>
<keyword evidence="1" id="KW-1133">Transmembrane helix</keyword>
<proteinExistence type="predicted"/>
<gene>
    <name evidence="2" type="ORF">EI427_22980</name>
</gene>
<dbReference type="SUPFAM" id="SSF51735">
    <property type="entry name" value="NAD(P)-binding Rossmann-fold domains"/>
    <property type="match status" value="1"/>
</dbReference>
<dbReference type="GO" id="GO:0006666">
    <property type="term" value="P:3-keto-sphinganine metabolic process"/>
    <property type="evidence" value="ECO:0007669"/>
    <property type="project" value="TreeGrafter"/>
</dbReference>
<dbReference type="Pfam" id="PF00106">
    <property type="entry name" value="adh_short"/>
    <property type="match status" value="1"/>
</dbReference>
<dbReference type="EMBL" id="CP034563">
    <property type="protein sequence ID" value="AZQ65083.1"/>
    <property type="molecule type" value="Genomic_DNA"/>
</dbReference>
<dbReference type="InterPro" id="IPR020904">
    <property type="entry name" value="Sc_DH/Rdtase_CS"/>
</dbReference>
<feature type="transmembrane region" description="Helical" evidence="1">
    <location>
        <begin position="136"/>
        <end position="154"/>
    </location>
</feature>
<accession>A0A3Q9FPR7</accession>
<dbReference type="InterPro" id="IPR002347">
    <property type="entry name" value="SDR_fam"/>
</dbReference>
<organism evidence="2 3">
    <name type="scientific">Flammeovirga pectinis</name>
    <dbReference type="NCBI Taxonomy" id="2494373"/>
    <lineage>
        <taxon>Bacteria</taxon>
        <taxon>Pseudomonadati</taxon>
        <taxon>Bacteroidota</taxon>
        <taxon>Cytophagia</taxon>
        <taxon>Cytophagales</taxon>
        <taxon>Flammeovirgaceae</taxon>
        <taxon>Flammeovirga</taxon>
    </lineage>
</organism>
<dbReference type="Proteomes" id="UP000267268">
    <property type="component" value="Chromosome 2"/>
</dbReference>
<protein>
    <submittedName>
        <fullName evidence="2">SDR family NAD(P)-dependent oxidoreductase</fullName>
    </submittedName>
</protein>
<dbReference type="GO" id="GO:0030148">
    <property type="term" value="P:sphingolipid biosynthetic process"/>
    <property type="evidence" value="ECO:0007669"/>
    <property type="project" value="TreeGrafter"/>
</dbReference>
<reference evidence="2 3" key="1">
    <citation type="submission" date="2018-12" db="EMBL/GenBank/DDBJ databases">
        <title>Flammeovirga pectinis sp. nov., isolated from the gut of the Korean scallop, Patinopecten yessoensis.</title>
        <authorList>
            <person name="Bae J.-W."/>
            <person name="Jeong Y.-S."/>
            <person name="Kang W."/>
        </authorList>
    </citation>
    <scope>NUCLEOTIDE SEQUENCE [LARGE SCALE GENOMIC DNA]</scope>
    <source>
        <strain evidence="2 3">L12M1</strain>
    </source>
</reference>
<evidence type="ECO:0000313" key="3">
    <source>
        <dbReference type="Proteomes" id="UP000267268"/>
    </source>
</evidence>
<dbReference type="Gene3D" id="3.40.50.720">
    <property type="entry name" value="NAD(P)-binding Rossmann-like Domain"/>
    <property type="match status" value="1"/>
</dbReference>
<evidence type="ECO:0000256" key="1">
    <source>
        <dbReference type="SAM" id="Phobius"/>
    </source>
</evidence>
<dbReference type="GO" id="GO:0047560">
    <property type="term" value="F:3-dehydrosphinganine reductase activity"/>
    <property type="evidence" value="ECO:0007669"/>
    <property type="project" value="TreeGrafter"/>
</dbReference>
<dbReference type="RefSeq" id="WP_126619450.1">
    <property type="nucleotide sequence ID" value="NZ_CP034563.1"/>
</dbReference>
<dbReference type="PANTHER" id="PTHR43550">
    <property type="entry name" value="3-KETODIHYDROSPHINGOSINE REDUCTASE"/>
    <property type="match status" value="1"/>
</dbReference>
<dbReference type="OrthoDB" id="822355at2"/>
<dbReference type="GO" id="GO:0016020">
    <property type="term" value="C:membrane"/>
    <property type="evidence" value="ECO:0007669"/>
    <property type="project" value="GOC"/>
</dbReference>
<dbReference type="InterPro" id="IPR036291">
    <property type="entry name" value="NAD(P)-bd_dom_sf"/>
</dbReference>
<keyword evidence="1" id="KW-0472">Membrane</keyword>
<keyword evidence="3" id="KW-1185">Reference proteome</keyword>
<sequence>MKYYNNKTVYITGGTSGIGLEMGKQLASFGAVVVVCGRKNLGVAVDVIEGNKKENKVFAYFIETTDIDAIETAFSNAEKVAGTPDIVIHSAGIGRCLPFIEMSKTDFEKVINVNVFGSRNVAEVAFKYLKKSKGQLMFIASLAGIITNYGYSAYSSSKFATVAFAGVLRSEWKPYGIDITVACPPEIDTPLVEAERVESPKVAKVLKQFAGNLKLPYACKYMLKGLSKRKFMVIPGFKAKFVAVTQGILPSINYLISDFIISKMK</sequence>
<dbReference type="PROSITE" id="PS00061">
    <property type="entry name" value="ADH_SHORT"/>
    <property type="match status" value="1"/>
</dbReference>